<dbReference type="InterPro" id="IPR018044">
    <property type="entry name" value="Peptidase_S11"/>
</dbReference>
<keyword evidence="4" id="KW-0133">Cell shape</keyword>
<reference evidence="11" key="1">
    <citation type="submission" date="2022-07" db="EMBL/GenBank/DDBJ databases">
        <title>Ectorhizobium quercum gen.nov., sp. nov.</title>
        <authorList>
            <person name="Ma T."/>
            <person name="Li Y."/>
        </authorList>
    </citation>
    <scope>NUCLEOTIDE SEQUENCE</scope>
    <source>
        <strain evidence="11">BDR2-2</strain>
    </source>
</reference>
<feature type="binding site" evidence="8">
    <location>
        <position position="206"/>
    </location>
    <ligand>
        <name>substrate</name>
    </ligand>
</feature>
<dbReference type="InterPro" id="IPR000871">
    <property type="entry name" value="Beta-lactam_class-A"/>
</dbReference>
<feature type="active site" evidence="7">
    <location>
        <position position="105"/>
    </location>
</feature>
<feature type="active site" description="Proton acceptor" evidence="7">
    <location>
        <position position="49"/>
    </location>
</feature>
<dbReference type="RefSeq" id="WP_306409279.1">
    <property type="nucleotide sequence ID" value="NZ_JANFPI010000001.1"/>
</dbReference>
<comment type="similarity">
    <text evidence="1 9">Belongs to the peptidase S11 family.</text>
</comment>
<dbReference type="PANTHER" id="PTHR35333:SF3">
    <property type="entry name" value="BETA-LACTAMASE-TYPE TRANSPEPTIDASE FOLD CONTAINING PROTEIN"/>
    <property type="match status" value="1"/>
</dbReference>
<accession>A0AAE3MW48</accession>
<dbReference type="InterPro" id="IPR012338">
    <property type="entry name" value="Beta-lactam/transpept-like"/>
</dbReference>
<evidence type="ECO:0000256" key="5">
    <source>
        <dbReference type="ARBA" id="ARBA00022984"/>
    </source>
</evidence>
<keyword evidence="6" id="KW-0961">Cell wall biogenesis/degradation</keyword>
<evidence type="ECO:0000256" key="2">
    <source>
        <dbReference type="ARBA" id="ARBA00022729"/>
    </source>
</evidence>
<sequence>MSVGDDGDARRRLEAGIPEASALLYRERQDEILFSLRESRRYPPASLTKLLTLCLIDERLEERGLDPATRLAMPADVERVDSWWGFAPAERVGIDTLMQAAAVVSANEAANALADWHSGSAEAFTRLLNERAKVLGMEATTFSSPSGLGRHQQTTVTDMLRLVRHVHARHPRIAQLCARQSFEWNGRSHPNTNRLLSSLPGACGMKTGTLGGRINNIAFTARRGGELYVAIVLGAPTKVSRDEAVRLLMESLAP</sequence>
<protein>
    <submittedName>
        <fullName evidence="11">Serine hydrolase</fullName>
    </submittedName>
</protein>
<dbReference type="GO" id="GO:0008800">
    <property type="term" value="F:beta-lactamase activity"/>
    <property type="evidence" value="ECO:0007669"/>
    <property type="project" value="InterPro"/>
</dbReference>
<dbReference type="GO" id="GO:0071555">
    <property type="term" value="P:cell wall organization"/>
    <property type="evidence" value="ECO:0007669"/>
    <property type="project" value="UniProtKB-KW"/>
</dbReference>
<evidence type="ECO:0000313" key="12">
    <source>
        <dbReference type="Proteomes" id="UP001208771"/>
    </source>
</evidence>
<keyword evidence="12" id="KW-1185">Reference proteome</keyword>
<proteinExistence type="inferred from homology"/>
<dbReference type="GO" id="GO:0009002">
    <property type="term" value="F:serine-type D-Ala-D-Ala carboxypeptidase activity"/>
    <property type="evidence" value="ECO:0007669"/>
    <property type="project" value="InterPro"/>
</dbReference>
<evidence type="ECO:0000256" key="6">
    <source>
        <dbReference type="ARBA" id="ARBA00023316"/>
    </source>
</evidence>
<dbReference type="AlphaFoldDB" id="A0AAE3MW48"/>
<evidence type="ECO:0000256" key="7">
    <source>
        <dbReference type="PIRSR" id="PIRSR618044-1"/>
    </source>
</evidence>
<evidence type="ECO:0000256" key="3">
    <source>
        <dbReference type="ARBA" id="ARBA00022801"/>
    </source>
</evidence>
<gene>
    <name evidence="11" type="ORF">NOF55_00055</name>
</gene>
<keyword evidence="2" id="KW-0732">Signal</keyword>
<dbReference type="GO" id="GO:0009252">
    <property type="term" value="P:peptidoglycan biosynthetic process"/>
    <property type="evidence" value="ECO:0007669"/>
    <property type="project" value="UniProtKB-KW"/>
</dbReference>
<dbReference type="GO" id="GO:0030655">
    <property type="term" value="P:beta-lactam antibiotic catabolic process"/>
    <property type="evidence" value="ECO:0007669"/>
    <property type="project" value="InterPro"/>
</dbReference>
<feature type="active site" description="Acyl-ester intermediate" evidence="7">
    <location>
        <position position="46"/>
    </location>
</feature>
<evidence type="ECO:0000256" key="1">
    <source>
        <dbReference type="ARBA" id="ARBA00007164"/>
    </source>
</evidence>
<evidence type="ECO:0000259" key="10">
    <source>
        <dbReference type="Pfam" id="PF00768"/>
    </source>
</evidence>
<dbReference type="PRINTS" id="PR00725">
    <property type="entry name" value="DADACBPTASE1"/>
</dbReference>
<evidence type="ECO:0000313" key="11">
    <source>
        <dbReference type="EMBL" id="MCX8995496.1"/>
    </source>
</evidence>
<dbReference type="GO" id="GO:0046677">
    <property type="term" value="P:response to antibiotic"/>
    <property type="evidence" value="ECO:0007669"/>
    <property type="project" value="InterPro"/>
</dbReference>
<evidence type="ECO:0000256" key="8">
    <source>
        <dbReference type="PIRSR" id="PIRSR618044-2"/>
    </source>
</evidence>
<name>A0AAE3MW48_9HYPH</name>
<evidence type="ECO:0000256" key="4">
    <source>
        <dbReference type="ARBA" id="ARBA00022960"/>
    </source>
</evidence>
<feature type="domain" description="Peptidase S11 D-alanyl-D-alanine carboxypeptidase A N-terminal" evidence="10">
    <location>
        <begin position="20"/>
        <end position="237"/>
    </location>
</feature>
<dbReference type="Pfam" id="PF00768">
    <property type="entry name" value="Peptidase_S11"/>
    <property type="match status" value="1"/>
</dbReference>
<keyword evidence="3 11" id="KW-0378">Hydrolase</keyword>
<organism evidence="11 12">
    <name type="scientific">Ectorhizobium quercum</name>
    <dbReference type="NCBI Taxonomy" id="2965071"/>
    <lineage>
        <taxon>Bacteria</taxon>
        <taxon>Pseudomonadati</taxon>
        <taxon>Pseudomonadota</taxon>
        <taxon>Alphaproteobacteria</taxon>
        <taxon>Hyphomicrobiales</taxon>
        <taxon>Rhizobiaceae</taxon>
        <taxon>Ectorhizobium</taxon>
    </lineage>
</organism>
<dbReference type="GO" id="GO:0008360">
    <property type="term" value="P:regulation of cell shape"/>
    <property type="evidence" value="ECO:0007669"/>
    <property type="project" value="UniProtKB-KW"/>
</dbReference>
<dbReference type="InterPro" id="IPR001967">
    <property type="entry name" value="Peptidase_S11_N"/>
</dbReference>
<dbReference type="Proteomes" id="UP001208771">
    <property type="component" value="Unassembled WGS sequence"/>
</dbReference>
<dbReference type="EMBL" id="JANFPI010000001">
    <property type="protein sequence ID" value="MCX8995496.1"/>
    <property type="molecule type" value="Genomic_DNA"/>
</dbReference>
<evidence type="ECO:0000256" key="9">
    <source>
        <dbReference type="RuleBase" id="RU004016"/>
    </source>
</evidence>
<dbReference type="Gene3D" id="3.40.710.10">
    <property type="entry name" value="DD-peptidase/beta-lactamase superfamily"/>
    <property type="match status" value="1"/>
</dbReference>
<comment type="caution">
    <text evidence="11">The sequence shown here is derived from an EMBL/GenBank/DDBJ whole genome shotgun (WGS) entry which is preliminary data.</text>
</comment>
<dbReference type="SUPFAM" id="SSF56601">
    <property type="entry name" value="beta-lactamase/transpeptidase-like"/>
    <property type="match status" value="1"/>
</dbReference>
<keyword evidence="5" id="KW-0573">Peptidoglycan synthesis</keyword>
<dbReference type="GO" id="GO:0006508">
    <property type="term" value="P:proteolysis"/>
    <property type="evidence" value="ECO:0007669"/>
    <property type="project" value="InterPro"/>
</dbReference>
<dbReference type="PANTHER" id="PTHR35333">
    <property type="entry name" value="BETA-LACTAMASE"/>
    <property type="match status" value="1"/>
</dbReference>